<sequence>MDIEQRMKKPLPFYMTHPGYFGPGKENTVLRDLEYLQQTYPLEVRKYQRRVAEILDKMDYEGSMIYDEYPDRYSLLHMTKTILKILQNEEMEAMEESDSSGEKWHWMENMIQVLLCNEIYKRRHGGKRGFFAF</sequence>
<comment type="caution">
    <text evidence="1">The sequence shown here is derived from an EMBL/GenBank/DDBJ whole genome shotgun (WGS) entry which is preliminary data.</text>
</comment>
<dbReference type="RefSeq" id="WP_318703592.1">
    <property type="nucleotide sequence ID" value="NZ_CALWMU010000005.1"/>
</dbReference>
<proteinExistence type="predicted"/>
<gene>
    <name evidence="1" type="ORF">H9742_09310</name>
</gene>
<accession>A0A9D1R6C9</accession>
<reference evidence="1" key="2">
    <citation type="submission" date="2021-04" db="EMBL/GenBank/DDBJ databases">
        <authorList>
            <person name="Gilroy R."/>
        </authorList>
    </citation>
    <scope>NUCLEOTIDE SEQUENCE</scope>
    <source>
        <strain evidence="1">CHK195-6426</strain>
    </source>
</reference>
<dbReference type="Proteomes" id="UP000824265">
    <property type="component" value="Unassembled WGS sequence"/>
</dbReference>
<organism evidence="1 2">
    <name type="scientific">Candidatus Acetatifactor stercoripullorum</name>
    <dbReference type="NCBI Taxonomy" id="2838414"/>
    <lineage>
        <taxon>Bacteria</taxon>
        <taxon>Bacillati</taxon>
        <taxon>Bacillota</taxon>
        <taxon>Clostridia</taxon>
        <taxon>Lachnospirales</taxon>
        <taxon>Lachnospiraceae</taxon>
        <taxon>Acetatifactor</taxon>
    </lineage>
</organism>
<name>A0A9D1R6C9_9FIRM</name>
<reference evidence="1" key="1">
    <citation type="journal article" date="2021" name="PeerJ">
        <title>Extensive microbial diversity within the chicken gut microbiome revealed by metagenomics and culture.</title>
        <authorList>
            <person name="Gilroy R."/>
            <person name="Ravi A."/>
            <person name="Getino M."/>
            <person name="Pursley I."/>
            <person name="Horton D.L."/>
            <person name="Alikhan N.F."/>
            <person name="Baker D."/>
            <person name="Gharbi K."/>
            <person name="Hall N."/>
            <person name="Watson M."/>
            <person name="Adriaenssens E.M."/>
            <person name="Foster-Nyarko E."/>
            <person name="Jarju S."/>
            <person name="Secka A."/>
            <person name="Antonio M."/>
            <person name="Oren A."/>
            <person name="Chaudhuri R.R."/>
            <person name="La Ragione R."/>
            <person name="Hildebrand F."/>
            <person name="Pallen M.J."/>
        </authorList>
    </citation>
    <scope>NUCLEOTIDE SEQUENCE</scope>
    <source>
        <strain evidence="1">CHK195-6426</strain>
    </source>
</reference>
<dbReference type="AlphaFoldDB" id="A0A9D1R6C9"/>
<protein>
    <submittedName>
        <fullName evidence="1">Uncharacterized protein</fullName>
    </submittedName>
</protein>
<dbReference type="EMBL" id="DXGH01000050">
    <property type="protein sequence ID" value="HIW81695.1"/>
    <property type="molecule type" value="Genomic_DNA"/>
</dbReference>
<evidence type="ECO:0000313" key="1">
    <source>
        <dbReference type="EMBL" id="HIW81695.1"/>
    </source>
</evidence>
<evidence type="ECO:0000313" key="2">
    <source>
        <dbReference type="Proteomes" id="UP000824265"/>
    </source>
</evidence>